<reference evidence="4" key="2">
    <citation type="submission" date="2021-04" db="EMBL/GenBank/DDBJ databases">
        <authorList>
            <person name="Gilroy R."/>
        </authorList>
    </citation>
    <scope>NUCLEOTIDE SEQUENCE</scope>
    <source>
        <strain evidence="4">23274</strain>
    </source>
</reference>
<dbReference type="Pfam" id="PF13004">
    <property type="entry name" value="BACON"/>
    <property type="match status" value="1"/>
</dbReference>
<dbReference type="EMBL" id="DXFT01000091">
    <property type="protein sequence ID" value="HIX03390.1"/>
    <property type="molecule type" value="Genomic_DNA"/>
</dbReference>
<keyword evidence="1" id="KW-0732">Signal</keyword>
<dbReference type="Pfam" id="PF01823">
    <property type="entry name" value="MACPF"/>
    <property type="match status" value="1"/>
</dbReference>
<evidence type="ECO:0000313" key="4">
    <source>
        <dbReference type="EMBL" id="HIX03390.1"/>
    </source>
</evidence>
<dbReference type="CDD" id="cd14948">
    <property type="entry name" value="BACON"/>
    <property type="match status" value="1"/>
</dbReference>
<sequence>MRKQVIGLLAIYCALLAGACTDKASDNIAPQWLSSEKPVYNAMCQTDTLRFRAAGNWQVTTDCDWMTLMQEEGQGDGAVSVYIQQNDDEQARQGELVVHLEDGQTLNLHVTQYSSDDNALGALVNLPQSYGLGWGYDFSVDYADPDGLRGQVFDAAKVTRFGGEDAITVYTKTSTDIETYYEHTVQELMHSMSAKVGGGLDLRIASAKVEVEYAKQISETKDRLYVWYRDKRIVREARFESFIVNPNRFAQCLTASFKKAAHSLSPAEFVRKYGTHLITRSYLGGRFDYYFTVSQDITEEVDKLALTISVKLLFWNASATTADEKTWTDIKRDFIADFEVSGGGEAGRVLNEELKRTASQGIPMTSGEQLINNWVARFSDAATVQDEDLTMVGFEVTPIWEIVKAVDASKAEELKNYIVNEYLK</sequence>
<dbReference type="Proteomes" id="UP000824202">
    <property type="component" value="Unassembled WGS sequence"/>
</dbReference>
<dbReference type="PROSITE" id="PS51257">
    <property type="entry name" value="PROKAR_LIPOPROTEIN"/>
    <property type="match status" value="1"/>
</dbReference>
<accession>A0A9D1UZM0</accession>
<feature type="chain" id="PRO_5038505516" description="MACPF domain-containing protein" evidence="1">
    <location>
        <begin position="20"/>
        <end position="424"/>
    </location>
</feature>
<evidence type="ECO:0000256" key="1">
    <source>
        <dbReference type="SAM" id="SignalP"/>
    </source>
</evidence>
<dbReference type="InterPro" id="IPR024361">
    <property type="entry name" value="BACON"/>
</dbReference>
<feature type="domain" description="BACON" evidence="3">
    <location>
        <begin position="56"/>
        <end position="112"/>
    </location>
</feature>
<proteinExistence type="predicted"/>
<evidence type="ECO:0000313" key="5">
    <source>
        <dbReference type="Proteomes" id="UP000824202"/>
    </source>
</evidence>
<protein>
    <recommendedName>
        <fullName evidence="6">MACPF domain-containing protein</fullName>
    </recommendedName>
</protein>
<dbReference type="AlphaFoldDB" id="A0A9D1UZM0"/>
<dbReference type="InterPro" id="IPR013783">
    <property type="entry name" value="Ig-like_fold"/>
</dbReference>
<reference evidence="4" key="1">
    <citation type="journal article" date="2021" name="PeerJ">
        <title>Extensive microbial diversity within the chicken gut microbiome revealed by metagenomics and culture.</title>
        <authorList>
            <person name="Gilroy R."/>
            <person name="Ravi A."/>
            <person name="Getino M."/>
            <person name="Pursley I."/>
            <person name="Horton D.L."/>
            <person name="Alikhan N.F."/>
            <person name="Baker D."/>
            <person name="Gharbi K."/>
            <person name="Hall N."/>
            <person name="Watson M."/>
            <person name="Adriaenssens E.M."/>
            <person name="Foster-Nyarko E."/>
            <person name="Jarju S."/>
            <person name="Secka A."/>
            <person name="Antonio M."/>
            <person name="Oren A."/>
            <person name="Chaudhuri R.R."/>
            <person name="La Ragione R."/>
            <person name="Hildebrand F."/>
            <person name="Pallen M.J."/>
        </authorList>
    </citation>
    <scope>NUCLEOTIDE SEQUENCE</scope>
    <source>
        <strain evidence="4">23274</strain>
    </source>
</reference>
<name>A0A9D1UZM0_9BACT</name>
<organism evidence="4 5">
    <name type="scientific">Candidatus Odoribacter faecigallinarum</name>
    <dbReference type="NCBI Taxonomy" id="2838706"/>
    <lineage>
        <taxon>Bacteria</taxon>
        <taxon>Pseudomonadati</taxon>
        <taxon>Bacteroidota</taxon>
        <taxon>Bacteroidia</taxon>
        <taxon>Bacteroidales</taxon>
        <taxon>Odoribacteraceae</taxon>
        <taxon>Odoribacter</taxon>
    </lineage>
</organism>
<dbReference type="InterPro" id="IPR020864">
    <property type="entry name" value="MACPF"/>
</dbReference>
<comment type="caution">
    <text evidence="4">The sequence shown here is derived from an EMBL/GenBank/DDBJ whole genome shotgun (WGS) entry which is preliminary data.</text>
</comment>
<evidence type="ECO:0000259" key="3">
    <source>
        <dbReference type="Pfam" id="PF13004"/>
    </source>
</evidence>
<feature type="signal peptide" evidence="1">
    <location>
        <begin position="1"/>
        <end position="19"/>
    </location>
</feature>
<evidence type="ECO:0008006" key="6">
    <source>
        <dbReference type="Google" id="ProtNLM"/>
    </source>
</evidence>
<dbReference type="Gene3D" id="2.60.40.10">
    <property type="entry name" value="Immunoglobulins"/>
    <property type="match status" value="1"/>
</dbReference>
<feature type="domain" description="MACPF" evidence="2">
    <location>
        <begin position="206"/>
        <end position="416"/>
    </location>
</feature>
<gene>
    <name evidence="4" type="ORF">H9863_04640</name>
</gene>
<evidence type="ECO:0000259" key="2">
    <source>
        <dbReference type="Pfam" id="PF01823"/>
    </source>
</evidence>